<organism evidence="4 5">
    <name type="scientific">Tepidibacter thalassicus DSM 15285</name>
    <dbReference type="NCBI Taxonomy" id="1123350"/>
    <lineage>
        <taxon>Bacteria</taxon>
        <taxon>Bacillati</taxon>
        <taxon>Bacillota</taxon>
        <taxon>Clostridia</taxon>
        <taxon>Peptostreptococcales</taxon>
        <taxon>Peptostreptococcaceae</taxon>
        <taxon>Tepidibacter</taxon>
    </lineage>
</organism>
<dbReference type="InterPro" id="IPR016188">
    <property type="entry name" value="PurM-like_N"/>
</dbReference>
<evidence type="ECO:0000256" key="1">
    <source>
        <dbReference type="ARBA" id="ARBA00006243"/>
    </source>
</evidence>
<protein>
    <submittedName>
        <fullName evidence="4">Hydrogenase expression/formation protein HypE</fullName>
    </submittedName>
</protein>
<dbReference type="STRING" id="1123350.SAMN02744040_01396"/>
<evidence type="ECO:0000313" key="5">
    <source>
        <dbReference type="Proteomes" id="UP000242520"/>
    </source>
</evidence>
<feature type="domain" description="PurM-like C-terminal" evidence="3">
    <location>
        <begin position="151"/>
        <end position="304"/>
    </location>
</feature>
<proteinExistence type="inferred from homology"/>
<dbReference type="InterPro" id="IPR036676">
    <property type="entry name" value="PurM-like_C_sf"/>
</dbReference>
<dbReference type="RefSeq" id="WP_072724994.1">
    <property type="nucleotide sequence ID" value="NZ_FQXH01000013.1"/>
</dbReference>
<accession>A0A1M5RJ97</accession>
<evidence type="ECO:0000313" key="4">
    <source>
        <dbReference type="EMBL" id="SHH26355.1"/>
    </source>
</evidence>
<dbReference type="InterPro" id="IPR010918">
    <property type="entry name" value="PurM-like_C_dom"/>
</dbReference>
<dbReference type="Gene3D" id="3.90.650.10">
    <property type="entry name" value="PurM-like C-terminal domain"/>
    <property type="match status" value="1"/>
</dbReference>
<dbReference type="PIRSF" id="PIRSF005644">
    <property type="entry name" value="Hdrgns_mtr_HypE"/>
    <property type="match status" value="1"/>
</dbReference>
<comment type="similarity">
    <text evidence="1">Belongs to the HypE family.</text>
</comment>
<gene>
    <name evidence="4" type="ORF">SAMN02744040_01396</name>
</gene>
<dbReference type="SUPFAM" id="SSF55326">
    <property type="entry name" value="PurM N-terminal domain-like"/>
    <property type="match status" value="1"/>
</dbReference>
<name>A0A1M5RJ97_9FIRM</name>
<sequence length="328" mass="36027">MKVGKLTTEQLKKLVFSTLNKKRKEVLIRPNIGEDCAVVDFGEYVCVMSTDPITGTAEEIGKLAIHITCNDIASSGVEPIGIMLTIMAPKGTKEEEIKKIMEDASNEADKLNVDIIGGHTEITSAVNRIVISSTGIGKQLKRNILNKNIPREGDVIVLTKGAGIEGTGIICFEKEDELKNLYGEKIINEGKSLLDKISVVKEGIIAGKIGVSCMHDVTEGGVLGAIWEMCTLYNLGCVIYEDKIKINNSTSVVCNHFNINPLRLISSGSMIIGVDKCKLNKLKCEFEKENIEFCIIGEFNRCNKKVLISSEFEEEIVPPESDELYKVI</sequence>
<reference evidence="5" key="1">
    <citation type="submission" date="2016-11" db="EMBL/GenBank/DDBJ databases">
        <authorList>
            <person name="Varghese N."/>
            <person name="Submissions S."/>
        </authorList>
    </citation>
    <scope>NUCLEOTIDE SEQUENCE [LARGE SCALE GENOMIC DNA]</scope>
    <source>
        <strain evidence="5">DSM 15285</strain>
    </source>
</reference>
<dbReference type="AlphaFoldDB" id="A0A1M5RJ97"/>
<dbReference type="Gene3D" id="3.30.1330.10">
    <property type="entry name" value="PurM-like, N-terminal domain"/>
    <property type="match status" value="1"/>
</dbReference>
<dbReference type="OrthoDB" id="153904at2"/>
<feature type="domain" description="PurM-like N-terminal" evidence="2">
    <location>
        <begin position="33"/>
        <end position="138"/>
    </location>
</feature>
<dbReference type="SUPFAM" id="SSF56042">
    <property type="entry name" value="PurM C-terminal domain-like"/>
    <property type="match status" value="1"/>
</dbReference>
<dbReference type="PANTHER" id="PTHR30303:SF4">
    <property type="entry name" value="HYDROGENASE EXPRESSION_FORMATION PROTEIN HYPE"/>
    <property type="match status" value="1"/>
</dbReference>
<evidence type="ECO:0000259" key="2">
    <source>
        <dbReference type="Pfam" id="PF00586"/>
    </source>
</evidence>
<evidence type="ECO:0000259" key="3">
    <source>
        <dbReference type="Pfam" id="PF02769"/>
    </source>
</evidence>
<dbReference type="InterPro" id="IPR011854">
    <property type="entry name" value="HypE"/>
</dbReference>
<dbReference type="Pfam" id="PF00586">
    <property type="entry name" value="AIRS"/>
    <property type="match status" value="1"/>
</dbReference>
<dbReference type="Pfam" id="PF02769">
    <property type="entry name" value="AIRS_C"/>
    <property type="match status" value="1"/>
</dbReference>
<dbReference type="GO" id="GO:0051604">
    <property type="term" value="P:protein maturation"/>
    <property type="evidence" value="ECO:0007669"/>
    <property type="project" value="TreeGrafter"/>
</dbReference>
<dbReference type="PANTHER" id="PTHR30303">
    <property type="entry name" value="HYDROGENASE ISOENZYMES FORMATION PROTEIN HYPE"/>
    <property type="match status" value="1"/>
</dbReference>
<dbReference type="InterPro" id="IPR036921">
    <property type="entry name" value="PurM-like_N_sf"/>
</dbReference>
<dbReference type="EMBL" id="FQXH01000013">
    <property type="protein sequence ID" value="SHH26355.1"/>
    <property type="molecule type" value="Genomic_DNA"/>
</dbReference>
<dbReference type="Proteomes" id="UP000242520">
    <property type="component" value="Unassembled WGS sequence"/>
</dbReference>
<keyword evidence="5" id="KW-1185">Reference proteome</keyword>
<dbReference type="CDD" id="cd06061">
    <property type="entry name" value="PurM-like1"/>
    <property type="match status" value="1"/>
</dbReference>